<dbReference type="CDD" id="cd16936">
    <property type="entry name" value="HATPase_RsbW-like"/>
    <property type="match status" value="1"/>
</dbReference>
<dbReference type="EMBL" id="BOOU01000054">
    <property type="protein sequence ID" value="GII79044.1"/>
    <property type="molecule type" value="Genomic_DNA"/>
</dbReference>
<gene>
    <name evidence="4" type="ORF">Sru01_40260</name>
</gene>
<comment type="caution">
    <text evidence="4">The sequence shown here is derived from an EMBL/GenBank/DDBJ whole genome shotgun (WGS) entry which is preliminary data.</text>
</comment>
<evidence type="ECO:0000256" key="1">
    <source>
        <dbReference type="ARBA" id="ARBA00022527"/>
    </source>
</evidence>
<reference evidence="4" key="1">
    <citation type="submission" date="2021-01" db="EMBL/GenBank/DDBJ databases">
        <title>Whole genome shotgun sequence of Sphaerisporangium rufum NBRC 109079.</title>
        <authorList>
            <person name="Komaki H."/>
            <person name="Tamura T."/>
        </authorList>
    </citation>
    <scope>NUCLEOTIDE SEQUENCE</scope>
    <source>
        <strain evidence="4">NBRC 109079</strain>
    </source>
</reference>
<dbReference type="AlphaFoldDB" id="A0A919R3J1"/>
<feature type="compositionally biased region" description="Basic and acidic residues" evidence="2">
    <location>
        <begin position="193"/>
        <end position="206"/>
    </location>
</feature>
<protein>
    <submittedName>
        <fullName evidence="4">ATPase</fullName>
    </submittedName>
</protein>
<evidence type="ECO:0000256" key="2">
    <source>
        <dbReference type="SAM" id="MobiDB-lite"/>
    </source>
</evidence>
<sequence length="206" mass="21694">MDMPFEDLDEEPGTAADPITLLDGPPFRSKPDGEPGHPGPDILVWRRTFPNRPDQAPEARRFARLLLAGTRFADDAELIVGELAGNAVRHTGGGPPGGHFTVEITVTTTCRPATAPAADGVLITVSDPGGGGVPRFDAGRPDTHQEHGRGLGIVTALATRAGAQGTPVGGHRVWAYLTGPASRWRRAGSSTPDHSREVRPAREDAP</sequence>
<feature type="domain" description="Histidine kinase/HSP90-like ATPase" evidence="3">
    <location>
        <begin position="49"/>
        <end position="161"/>
    </location>
</feature>
<dbReference type="PANTHER" id="PTHR35526">
    <property type="entry name" value="ANTI-SIGMA-F FACTOR RSBW-RELATED"/>
    <property type="match status" value="1"/>
</dbReference>
<dbReference type="InterPro" id="IPR036890">
    <property type="entry name" value="HATPase_C_sf"/>
</dbReference>
<evidence type="ECO:0000313" key="4">
    <source>
        <dbReference type="EMBL" id="GII79044.1"/>
    </source>
</evidence>
<dbReference type="Proteomes" id="UP000655287">
    <property type="component" value="Unassembled WGS sequence"/>
</dbReference>
<proteinExistence type="predicted"/>
<dbReference type="SUPFAM" id="SSF55874">
    <property type="entry name" value="ATPase domain of HSP90 chaperone/DNA topoisomerase II/histidine kinase"/>
    <property type="match status" value="1"/>
</dbReference>
<evidence type="ECO:0000313" key="5">
    <source>
        <dbReference type="Proteomes" id="UP000655287"/>
    </source>
</evidence>
<evidence type="ECO:0000259" key="3">
    <source>
        <dbReference type="Pfam" id="PF13581"/>
    </source>
</evidence>
<accession>A0A919R3J1</accession>
<dbReference type="InterPro" id="IPR050267">
    <property type="entry name" value="Anti-sigma-factor_SerPK"/>
</dbReference>
<dbReference type="Gene3D" id="3.30.565.10">
    <property type="entry name" value="Histidine kinase-like ATPase, C-terminal domain"/>
    <property type="match status" value="1"/>
</dbReference>
<dbReference type="GO" id="GO:0004674">
    <property type="term" value="F:protein serine/threonine kinase activity"/>
    <property type="evidence" value="ECO:0007669"/>
    <property type="project" value="UniProtKB-KW"/>
</dbReference>
<organism evidence="4 5">
    <name type="scientific">Sphaerisporangium rufum</name>
    <dbReference type="NCBI Taxonomy" id="1381558"/>
    <lineage>
        <taxon>Bacteria</taxon>
        <taxon>Bacillati</taxon>
        <taxon>Actinomycetota</taxon>
        <taxon>Actinomycetes</taxon>
        <taxon>Streptosporangiales</taxon>
        <taxon>Streptosporangiaceae</taxon>
        <taxon>Sphaerisporangium</taxon>
    </lineage>
</organism>
<feature type="compositionally biased region" description="Acidic residues" evidence="2">
    <location>
        <begin position="1"/>
        <end position="12"/>
    </location>
</feature>
<name>A0A919R3J1_9ACTN</name>
<keyword evidence="5" id="KW-1185">Reference proteome</keyword>
<keyword evidence="1" id="KW-0418">Kinase</keyword>
<dbReference type="PANTHER" id="PTHR35526:SF3">
    <property type="entry name" value="ANTI-SIGMA-F FACTOR RSBW"/>
    <property type="match status" value="1"/>
</dbReference>
<keyword evidence="1" id="KW-0723">Serine/threonine-protein kinase</keyword>
<feature type="region of interest" description="Disordered" evidence="2">
    <location>
        <begin position="1"/>
        <end position="40"/>
    </location>
</feature>
<dbReference type="Pfam" id="PF13581">
    <property type="entry name" value="HATPase_c_2"/>
    <property type="match status" value="1"/>
</dbReference>
<keyword evidence="1" id="KW-0808">Transferase</keyword>
<feature type="region of interest" description="Disordered" evidence="2">
    <location>
        <begin position="182"/>
        <end position="206"/>
    </location>
</feature>
<dbReference type="InterPro" id="IPR003594">
    <property type="entry name" value="HATPase_dom"/>
</dbReference>